<feature type="region of interest" description="Disordered" evidence="1">
    <location>
        <begin position="534"/>
        <end position="556"/>
    </location>
</feature>
<dbReference type="PANTHER" id="PTHR24148">
    <property type="entry name" value="ANKYRIN REPEAT DOMAIN-CONTAINING PROTEIN 39 HOMOLOG-RELATED"/>
    <property type="match status" value="1"/>
</dbReference>
<dbReference type="GeneID" id="112285499"/>
<dbReference type="PANTHER" id="PTHR24148:SF64">
    <property type="entry name" value="HETEROKARYON INCOMPATIBILITY DOMAIN-CONTAINING PROTEIN"/>
    <property type="match status" value="1"/>
</dbReference>
<dbReference type="InterPro" id="IPR052895">
    <property type="entry name" value="HetReg/Transcr_Mod"/>
</dbReference>
<dbReference type="KEGG" id="ppp:112285499"/>
<dbReference type="OrthoDB" id="674604at2759"/>
<evidence type="ECO:0000259" key="2">
    <source>
        <dbReference type="Pfam" id="PF06985"/>
    </source>
</evidence>
<sequence>MDNPTVLYSKSRKTVVNGVDICRGVKYTAISHTWSMWDSISKDILGIQQGPYCSRLNFNDMLDFVNTEWVWIDTLCISHSNKVTEIPRMRSYYKNAEVVLVVLDTNKGDYDLRVLEVTDLEYRMGSRERMHILSSSPERLIEEYALSEEGITVYNTLCKMFKAKWFKRGWTLQEVLLGKDIIIWNGSTSVSVTNVRKCLDCLGSVLPDALNGLKMDDDYSAMQNIFNIDSTNISFEIVYQLMDGRECTIEEDYVYCILGLLEIDIKIEYGIDLHVCKRRLFTRMVQEQKAASVFTHTGIGVFPLYSKYGTSFQLDNPRSDRVVYSLSRNGVKFVGCSVYIYEVLMVFPTEFLKKDPRRNLWAITKVMGDNLSGYKELVKAMYSTTGADDDEFVNTKSQWFLEMAKLSATTTEADSFDDVPLNFDCIVLHSLLNGAETPLVSCGIVHNYISVCAYIFTCLEIVPMDGSCLLLAPGIIGEVRETGILCSGMNLYKRKQQKIGATLNLRKDNLGNIEPIAKLSDVIVTNKKLKRRHSCEASQLDQPDNLSGIGLDNPQD</sequence>
<dbReference type="EMBL" id="DS545299">
    <property type="protein sequence ID" value="EDQ50539.1"/>
    <property type="molecule type" value="Genomic_DNA"/>
</dbReference>
<dbReference type="RefSeq" id="XP_024382148.1">
    <property type="nucleotide sequence ID" value="XM_024526380.2"/>
</dbReference>
<protein>
    <submittedName>
        <fullName evidence="3">Predicted protein</fullName>
    </submittedName>
</protein>
<dbReference type="Gramene" id="Pp3c8_25330V3.1">
    <property type="protein sequence ID" value="PAC:32965321.CDS.1"/>
    <property type="gene ID" value="Pp3c8_25330"/>
</dbReference>
<dbReference type="HOGENOM" id="CLU_490397_0_0_1"/>
<keyword evidence="6" id="KW-1185">Reference proteome</keyword>
<evidence type="ECO:0000256" key="1">
    <source>
        <dbReference type="SAM" id="MobiDB-lite"/>
    </source>
</evidence>
<gene>
    <name evidence="5" type="primary">LOC112285499</name>
    <name evidence="4" type="ORF">PHYPA_012051</name>
    <name evidence="3" type="ORF">PHYPADRAFT_100283</name>
</gene>
<dbReference type="InterPro" id="IPR010730">
    <property type="entry name" value="HET"/>
</dbReference>
<dbReference type="Gramene" id="Pp3c8_25331V3.1">
    <property type="protein sequence ID" value="PAC:32964831.CDS.1"/>
    <property type="gene ID" value="Pp3c8_25331"/>
</dbReference>
<name>A9U1A8_PHYPA</name>
<dbReference type="AlphaFoldDB" id="A9U1A8"/>
<dbReference type="Proteomes" id="UP000006727">
    <property type="component" value="Chromosome 8"/>
</dbReference>
<feature type="domain" description="Heterokaryon incompatibility" evidence="2">
    <location>
        <begin position="27"/>
        <end position="174"/>
    </location>
</feature>
<evidence type="ECO:0000313" key="6">
    <source>
        <dbReference type="Proteomes" id="UP000006727"/>
    </source>
</evidence>
<evidence type="ECO:0000313" key="3">
    <source>
        <dbReference type="EMBL" id="EDQ50539.1"/>
    </source>
</evidence>
<dbReference type="Pfam" id="PF06985">
    <property type="entry name" value="HET"/>
    <property type="match status" value="1"/>
</dbReference>
<dbReference type="EnsemblPlants" id="Pp3c8_25330V3.1">
    <property type="protein sequence ID" value="PAC:32965321.CDS.1"/>
    <property type="gene ID" value="Pp3c8_25330"/>
</dbReference>
<dbReference type="EnsemblPlants" id="Pp3c8_25331V3.1">
    <property type="protein sequence ID" value="PAC:32964831.CDS.1"/>
    <property type="gene ID" value="Pp3c8_25331"/>
</dbReference>
<dbReference type="PaxDb" id="3218-PP1S415_10V6.1"/>
<proteinExistence type="predicted"/>
<reference evidence="4 6" key="2">
    <citation type="journal article" date="2018" name="Plant J.">
        <title>The Physcomitrella patens chromosome-scale assembly reveals moss genome structure and evolution.</title>
        <authorList>
            <person name="Lang D."/>
            <person name="Ullrich K.K."/>
            <person name="Murat F."/>
            <person name="Fuchs J."/>
            <person name="Jenkins J."/>
            <person name="Haas F.B."/>
            <person name="Piednoel M."/>
            <person name="Gundlach H."/>
            <person name="Van Bel M."/>
            <person name="Meyberg R."/>
            <person name="Vives C."/>
            <person name="Morata J."/>
            <person name="Symeonidi A."/>
            <person name="Hiss M."/>
            <person name="Muchero W."/>
            <person name="Kamisugi Y."/>
            <person name="Saleh O."/>
            <person name="Blanc G."/>
            <person name="Decker E.L."/>
            <person name="van Gessel N."/>
            <person name="Grimwood J."/>
            <person name="Hayes R.D."/>
            <person name="Graham S.W."/>
            <person name="Gunter L.E."/>
            <person name="McDaniel S.F."/>
            <person name="Hoernstein S.N.W."/>
            <person name="Larsson A."/>
            <person name="Li F.W."/>
            <person name="Perroud P.F."/>
            <person name="Phillips J."/>
            <person name="Ranjan P."/>
            <person name="Rokshar D.S."/>
            <person name="Rothfels C.J."/>
            <person name="Schneider L."/>
            <person name="Shu S."/>
            <person name="Stevenson D.W."/>
            <person name="Thummler F."/>
            <person name="Tillich M."/>
            <person name="Villarreal Aguilar J.C."/>
            <person name="Widiez T."/>
            <person name="Wong G.K."/>
            <person name="Wymore A."/>
            <person name="Zhang Y."/>
            <person name="Zimmer A.D."/>
            <person name="Quatrano R.S."/>
            <person name="Mayer K.F.X."/>
            <person name="Goodstein D."/>
            <person name="Casacuberta J.M."/>
            <person name="Vandepoele K."/>
            <person name="Reski R."/>
            <person name="Cuming A.C."/>
            <person name="Tuskan G.A."/>
            <person name="Maumus F."/>
            <person name="Salse J."/>
            <person name="Schmutz J."/>
            <person name="Rensing S.A."/>
        </authorList>
    </citation>
    <scope>NUCLEOTIDE SEQUENCE [LARGE SCALE GENOMIC DNA]</scope>
    <source>
        <strain evidence="5 6">cv. Gransden 2004</strain>
    </source>
</reference>
<evidence type="ECO:0000313" key="4">
    <source>
        <dbReference type="EMBL" id="PNR50154.1"/>
    </source>
</evidence>
<feature type="compositionally biased region" description="Polar residues" evidence="1">
    <location>
        <begin position="536"/>
        <end position="545"/>
    </location>
</feature>
<reference evidence="5" key="3">
    <citation type="submission" date="2020-12" db="UniProtKB">
        <authorList>
            <consortium name="EnsemblPlants"/>
        </authorList>
    </citation>
    <scope>IDENTIFICATION</scope>
</reference>
<evidence type="ECO:0000313" key="5">
    <source>
        <dbReference type="EnsemblPlants" id="PAC:32964831.CDS.1"/>
    </source>
</evidence>
<accession>A9U1A8</accession>
<reference evidence="3 6" key="1">
    <citation type="journal article" date="2008" name="Science">
        <title>The Physcomitrella genome reveals evolutionary insights into the conquest of land by plants.</title>
        <authorList>
            <person name="Rensing S."/>
            <person name="Lang D."/>
            <person name="Zimmer A."/>
            <person name="Terry A."/>
            <person name="Salamov A."/>
            <person name="Shapiro H."/>
            <person name="Nishiyama T."/>
            <person name="Perroud P.-F."/>
            <person name="Lindquist E."/>
            <person name="Kamisugi Y."/>
            <person name="Tanahashi T."/>
            <person name="Sakakibara K."/>
            <person name="Fujita T."/>
            <person name="Oishi K."/>
            <person name="Shin-I T."/>
            <person name="Kuroki Y."/>
            <person name="Toyoda A."/>
            <person name="Suzuki Y."/>
            <person name="Hashimoto A."/>
            <person name="Yamaguchi K."/>
            <person name="Sugano A."/>
            <person name="Kohara Y."/>
            <person name="Fujiyama A."/>
            <person name="Anterola A."/>
            <person name="Aoki S."/>
            <person name="Ashton N."/>
            <person name="Barbazuk W.B."/>
            <person name="Barker E."/>
            <person name="Bennetzen J."/>
            <person name="Bezanilla M."/>
            <person name="Blankenship R."/>
            <person name="Cho S.H."/>
            <person name="Dutcher S."/>
            <person name="Estelle M."/>
            <person name="Fawcett J.A."/>
            <person name="Gundlach H."/>
            <person name="Hanada K."/>
            <person name="Heyl A."/>
            <person name="Hicks K.A."/>
            <person name="Hugh J."/>
            <person name="Lohr M."/>
            <person name="Mayer K."/>
            <person name="Melkozernov A."/>
            <person name="Murata T."/>
            <person name="Nelson D."/>
            <person name="Pils B."/>
            <person name="Prigge M."/>
            <person name="Reiss B."/>
            <person name="Renner T."/>
            <person name="Rombauts S."/>
            <person name="Rushton P."/>
            <person name="Sanderfoot A."/>
            <person name="Schween G."/>
            <person name="Shiu S.-H."/>
            <person name="Stueber K."/>
            <person name="Theodoulou F.L."/>
            <person name="Tu H."/>
            <person name="Van de Peer Y."/>
            <person name="Verrier P.J."/>
            <person name="Waters E."/>
            <person name="Wood A."/>
            <person name="Yang L."/>
            <person name="Cove D."/>
            <person name="Cuming A."/>
            <person name="Hasebe M."/>
            <person name="Lucas S."/>
            <person name="Mishler D.B."/>
            <person name="Reski R."/>
            <person name="Grigoriev I."/>
            <person name="Quatrano R.S."/>
            <person name="Boore J.L."/>
        </authorList>
    </citation>
    <scope>NUCLEOTIDE SEQUENCE [LARGE SCALE GENOMIC DNA]</scope>
    <source>
        <strain evidence="5 6">cv. Gransden 2004</strain>
    </source>
</reference>
<dbReference type="EMBL" id="ABEU02000008">
    <property type="protein sequence ID" value="PNR50154.1"/>
    <property type="molecule type" value="Genomic_DNA"/>
</dbReference>
<organism>
    <name type="scientific">Physcomitrium patens</name>
    <name type="common">Spreading-leaved earth moss</name>
    <name type="synonym">Physcomitrella patens</name>
    <dbReference type="NCBI Taxonomy" id="3218"/>
    <lineage>
        <taxon>Eukaryota</taxon>
        <taxon>Viridiplantae</taxon>
        <taxon>Streptophyta</taxon>
        <taxon>Embryophyta</taxon>
        <taxon>Bryophyta</taxon>
        <taxon>Bryophytina</taxon>
        <taxon>Bryopsida</taxon>
        <taxon>Funariidae</taxon>
        <taxon>Funariales</taxon>
        <taxon>Funariaceae</taxon>
        <taxon>Physcomitrium</taxon>
    </lineage>
</organism>